<evidence type="ECO:0000256" key="1">
    <source>
        <dbReference type="ARBA" id="ARBA00004604"/>
    </source>
</evidence>
<dbReference type="InterPro" id="IPR029063">
    <property type="entry name" value="SAM-dependent_MTases_sf"/>
</dbReference>
<evidence type="ECO:0000313" key="11">
    <source>
        <dbReference type="EMBL" id="OSC98670.1"/>
    </source>
</evidence>
<evidence type="ECO:0000256" key="3">
    <source>
        <dbReference type="ARBA" id="ARBA00022552"/>
    </source>
</evidence>
<evidence type="ECO:0000256" key="7">
    <source>
        <dbReference type="ARBA" id="ARBA00023242"/>
    </source>
</evidence>
<dbReference type="Gene3D" id="1.10.10.2150">
    <property type="entry name" value="Ribosomal RNA-processing protein 8, N-terminal domain"/>
    <property type="match status" value="1"/>
</dbReference>
<evidence type="ECO:0000256" key="10">
    <source>
        <dbReference type="SAM" id="MobiDB-lite"/>
    </source>
</evidence>
<organism evidence="11 12">
    <name type="scientific">Trametes coccinea (strain BRFM310)</name>
    <name type="common">Pycnoporus coccineus</name>
    <dbReference type="NCBI Taxonomy" id="1353009"/>
    <lineage>
        <taxon>Eukaryota</taxon>
        <taxon>Fungi</taxon>
        <taxon>Dikarya</taxon>
        <taxon>Basidiomycota</taxon>
        <taxon>Agaricomycotina</taxon>
        <taxon>Agaricomycetes</taxon>
        <taxon>Polyporales</taxon>
        <taxon>Polyporaceae</taxon>
        <taxon>Trametes</taxon>
    </lineage>
</organism>
<evidence type="ECO:0000256" key="4">
    <source>
        <dbReference type="ARBA" id="ARBA00022603"/>
    </source>
</evidence>
<dbReference type="InterPro" id="IPR042036">
    <property type="entry name" value="RRP8_N"/>
</dbReference>
<dbReference type="GO" id="GO:0016433">
    <property type="term" value="F:rRNA (adenine) methyltransferase activity"/>
    <property type="evidence" value="ECO:0007669"/>
    <property type="project" value="TreeGrafter"/>
</dbReference>
<name>A0A1Y2IE69_TRAC3</name>
<keyword evidence="3 9" id="KW-0698">rRNA processing</keyword>
<dbReference type="STRING" id="1353009.A0A1Y2IE69"/>
<dbReference type="SUPFAM" id="SSF53335">
    <property type="entry name" value="S-adenosyl-L-methionine-dependent methyltransferases"/>
    <property type="match status" value="1"/>
</dbReference>
<accession>A0A1Y2IE69</accession>
<feature type="compositionally biased region" description="Basic residues" evidence="10">
    <location>
        <begin position="150"/>
        <end position="162"/>
    </location>
</feature>
<feature type="compositionally biased region" description="Basic and acidic residues" evidence="10">
    <location>
        <begin position="27"/>
        <end position="36"/>
    </location>
</feature>
<dbReference type="InterPro" id="IPR007823">
    <property type="entry name" value="RRP8"/>
</dbReference>
<sequence length="457" mass="50493">MSLFEVPGWTVPGAPVSQPNKKRKRPAAKDTPKEVDEAQMIKSAQKNIEKLMQSLGAGIADLDGEDDAPPNKKSRPAKDKKEKKGKGAATEPERGRKAEREGKNDAKQRAVSDEKSGDKQAKAEQSKDRSKERPVNSQPKPEAKQERKEKQKQKQKQKKDRKRSQSADTRTDAAAVPDGAVQASPPKKNAQNATKKSAANPYDPSKSAALTPLQANMKKSLDGARFRWINEMLYKSDSAKARELMSSDPAVFVDYHTGFRHQVESWPTNPVSHYISVLSSYPVKTVIADLGCGDATLARTLVPKGMTVLSFDLVSDGAYVIEADICSRVPLPGSESVAAESADDEEETGEGQVVDVVVCALSLMGTNWPSCIREAWRILKADGELKVAEVASRLSSIDDFSSFVSSFGFKLKSKDDRNSHFTLFEFKKVPRKPKTEKEWKKLMSRGNILKPCEYKRR</sequence>
<keyword evidence="7 9" id="KW-0539">Nucleus</keyword>
<keyword evidence="4 9" id="KW-0489">Methyltransferase</keyword>
<proteinExistence type="inferred from homology"/>
<dbReference type="GO" id="GO:0042273">
    <property type="term" value="P:ribosomal large subunit biogenesis"/>
    <property type="evidence" value="ECO:0007669"/>
    <property type="project" value="TreeGrafter"/>
</dbReference>
<comment type="similarity">
    <text evidence="2 9">Belongs to the methyltransferase superfamily. RRP8 family.</text>
</comment>
<keyword evidence="12" id="KW-1185">Reference proteome</keyword>
<dbReference type="FunFam" id="1.10.10.2150:FF:000001">
    <property type="entry name" value="Ribosomal RNA-processing protein 8"/>
    <property type="match status" value="1"/>
</dbReference>
<evidence type="ECO:0000256" key="8">
    <source>
        <dbReference type="ARBA" id="ARBA00076672"/>
    </source>
</evidence>
<comment type="subcellular location">
    <subcellularLocation>
        <location evidence="1 9">Nucleus</location>
        <location evidence="1 9">Nucleolus</location>
    </subcellularLocation>
</comment>
<evidence type="ECO:0000256" key="2">
    <source>
        <dbReference type="ARBA" id="ARBA00006301"/>
    </source>
</evidence>
<dbReference type="AlphaFoldDB" id="A0A1Y2IE69"/>
<dbReference type="PANTHER" id="PTHR12787">
    <property type="entry name" value="RIBOSOMAL RNA-PROCESSING PROTEIN 8"/>
    <property type="match status" value="1"/>
</dbReference>
<dbReference type="EMBL" id="KZ084135">
    <property type="protein sequence ID" value="OSC98670.1"/>
    <property type="molecule type" value="Genomic_DNA"/>
</dbReference>
<protein>
    <recommendedName>
        <fullName evidence="8 9">Ribosomal RNA-processing protein 8</fullName>
        <ecNumber evidence="9">2.1.1.-</ecNumber>
    </recommendedName>
</protein>
<keyword evidence="6 9" id="KW-0949">S-adenosyl-L-methionine</keyword>
<evidence type="ECO:0000256" key="5">
    <source>
        <dbReference type="ARBA" id="ARBA00022679"/>
    </source>
</evidence>
<dbReference type="PANTHER" id="PTHR12787:SF0">
    <property type="entry name" value="RIBOSOMAL RNA-PROCESSING PROTEIN 8"/>
    <property type="match status" value="1"/>
</dbReference>
<evidence type="ECO:0000256" key="9">
    <source>
        <dbReference type="RuleBase" id="RU365074"/>
    </source>
</evidence>
<keyword evidence="5 9" id="KW-0808">Transferase</keyword>
<dbReference type="EC" id="2.1.1.-" evidence="9"/>
<comment type="function">
    <text evidence="9">S-adenosyl-L-methionine-dependent methyltransferase that specifically methylates the N(1) position of adenine in helix 25.1 in 25S rRNA. Required both for ribosomal 40S and 60S subunits biogenesis. Required for efficient pre-rRNA cleavage at site A2.</text>
</comment>
<feature type="region of interest" description="Disordered" evidence="10">
    <location>
        <begin position="1"/>
        <end position="36"/>
    </location>
</feature>
<dbReference type="Proteomes" id="UP000193067">
    <property type="component" value="Unassembled WGS sequence"/>
</dbReference>
<feature type="compositionally biased region" description="Basic and acidic residues" evidence="10">
    <location>
        <begin position="91"/>
        <end position="134"/>
    </location>
</feature>
<dbReference type="GO" id="GO:0005730">
    <property type="term" value="C:nucleolus"/>
    <property type="evidence" value="ECO:0007669"/>
    <property type="project" value="UniProtKB-SubCell"/>
</dbReference>
<dbReference type="Gene3D" id="3.40.50.150">
    <property type="entry name" value="Vaccinia Virus protein VP39"/>
    <property type="match status" value="1"/>
</dbReference>
<dbReference type="Pfam" id="PF05148">
    <property type="entry name" value="Methyltransf_8"/>
    <property type="match status" value="1"/>
</dbReference>
<evidence type="ECO:0000313" key="12">
    <source>
        <dbReference type="Proteomes" id="UP000193067"/>
    </source>
</evidence>
<gene>
    <name evidence="11" type="ORF">PYCCODRAFT_1470817</name>
</gene>
<dbReference type="OrthoDB" id="10258825at2759"/>
<feature type="region of interest" description="Disordered" evidence="10">
    <location>
        <begin position="59"/>
        <end position="214"/>
    </location>
</feature>
<evidence type="ECO:0000256" key="6">
    <source>
        <dbReference type="ARBA" id="ARBA00022691"/>
    </source>
</evidence>
<reference evidence="11 12" key="1">
    <citation type="journal article" date="2015" name="Biotechnol. Biofuels">
        <title>Enhanced degradation of softwood versus hardwood by the white-rot fungus Pycnoporus coccineus.</title>
        <authorList>
            <person name="Couturier M."/>
            <person name="Navarro D."/>
            <person name="Chevret D."/>
            <person name="Henrissat B."/>
            <person name="Piumi F."/>
            <person name="Ruiz-Duenas F.J."/>
            <person name="Martinez A.T."/>
            <person name="Grigoriev I.V."/>
            <person name="Riley R."/>
            <person name="Lipzen A."/>
            <person name="Berrin J.G."/>
            <person name="Master E.R."/>
            <person name="Rosso M.N."/>
        </authorList>
    </citation>
    <scope>NUCLEOTIDE SEQUENCE [LARGE SCALE GENOMIC DNA]</scope>
    <source>
        <strain evidence="11 12">BRFM310</strain>
    </source>
</reference>